<evidence type="ECO:0000313" key="10">
    <source>
        <dbReference type="Proteomes" id="UP001500804"/>
    </source>
</evidence>
<dbReference type="Gene3D" id="3.90.420.10">
    <property type="entry name" value="Oxidoreductase, molybdopterin-binding domain"/>
    <property type="match status" value="1"/>
</dbReference>
<keyword evidence="5 6" id="KW-0472">Membrane</keyword>
<dbReference type="Proteomes" id="UP001500804">
    <property type="component" value="Unassembled WGS sequence"/>
</dbReference>
<dbReference type="SUPFAM" id="SSF81342">
    <property type="entry name" value="Transmembrane di-heme cytochromes"/>
    <property type="match status" value="1"/>
</dbReference>
<feature type="transmembrane region" description="Helical" evidence="6">
    <location>
        <begin position="92"/>
        <end position="117"/>
    </location>
</feature>
<feature type="transmembrane region" description="Helical" evidence="6">
    <location>
        <begin position="243"/>
        <end position="268"/>
    </location>
</feature>
<evidence type="ECO:0000256" key="1">
    <source>
        <dbReference type="ARBA" id="ARBA00004651"/>
    </source>
</evidence>
<proteinExistence type="predicted"/>
<feature type="transmembrane region" description="Helical" evidence="6">
    <location>
        <begin position="158"/>
        <end position="183"/>
    </location>
</feature>
<evidence type="ECO:0000256" key="6">
    <source>
        <dbReference type="SAM" id="Phobius"/>
    </source>
</evidence>
<evidence type="ECO:0000259" key="7">
    <source>
        <dbReference type="Pfam" id="PF00174"/>
    </source>
</evidence>
<keyword evidence="4 6" id="KW-1133">Transmembrane helix</keyword>
<name>A0ABP9NRT5_9PSEU</name>
<evidence type="ECO:0000256" key="2">
    <source>
        <dbReference type="ARBA" id="ARBA00022475"/>
    </source>
</evidence>
<reference evidence="10" key="1">
    <citation type="journal article" date="2019" name="Int. J. Syst. Evol. Microbiol.">
        <title>The Global Catalogue of Microorganisms (GCM) 10K type strain sequencing project: providing services to taxonomists for standard genome sequencing and annotation.</title>
        <authorList>
            <consortium name="The Broad Institute Genomics Platform"/>
            <consortium name="The Broad Institute Genome Sequencing Center for Infectious Disease"/>
            <person name="Wu L."/>
            <person name="Ma J."/>
        </authorList>
    </citation>
    <scope>NUCLEOTIDE SEQUENCE [LARGE SCALE GENOMIC DNA]</scope>
    <source>
        <strain evidence="10">JCM 18302</strain>
    </source>
</reference>
<sequence>MPQHYPPLVIITHLLNILFMVLLGRSGLEVLAAHPKLYWSDHCPPGRQWLRLSRKEFGSDSRRPWTSQDEEESWNPVLALPGRKNLGLGRHWHFLTLQFWIATGVVYIAFAVASGYWRYLVPTSWSVFPQAVRDVGTYLTFRFPAQLPGEPFNAAQKLAYFAVVFLLAPLQIATGAAMSPAVIGRFPWYAKLFGGKQGARSLHFLGLVAFAAFTVLHTAMVILHGLPEGLAKILLGSAEADHALAVGIGLLALALIIIVQVLATVASLRSPRTAERLTGAIAGPMQRGLSRLLPSCQRYRRSDISPYHRVNGYPPTGEEYERAARRGSAGYRLVVGGLVEQPAAFSLDELRALGTQHQIVNHNCIQGWNAIAAWAGVPVARLLDVVRPLPQARYAVFYAMDDKGLTDGREGRYGYYYEAVALHLLRHDQSLLAMDMNGGPLPVEHGAPLRLRVENQLGFKMVKWVRGIELVERVDHIGRGRGGFREDQQYYANPVGI</sequence>
<dbReference type="PANTHER" id="PTHR43032:SF2">
    <property type="entry name" value="BLL0505 PROTEIN"/>
    <property type="match status" value="1"/>
</dbReference>
<dbReference type="Pfam" id="PF01292">
    <property type="entry name" value="Ni_hydr_CYTB"/>
    <property type="match status" value="1"/>
</dbReference>
<dbReference type="InterPro" id="IPR011577">
    <property type="entry name" value="Cyt_b561_bac/Ni-Hgenase"/>
</dbReference>
<dbReference type="PANTHER" id="PTHR43032">
    <property type="entry name" value="PROTEIN-METHIONINE-SULFOXIDE REDUCTASE"/>
    <property type="match status" value="1"/>
</dbReference>
<evidence type="ECO:0000256" key="5">
    <source>
        <dbReference type="ARBA" id="ARBA00023136"/>
    </source>
</evidence>
<comment type="subcellular location">
    <subcellularLocation>
        <location evidence="1">Cell membrane</location>
        <topology evidence="1">Multi-pass membrane protein</topology>
    </subcellularLocation>
</comment>
<keyword evidence="2" id="KW-1003">Cell membrane</keyword>
<protein>
    <recommendedName>
        <fullName evidence="11">DMSO/TMAO reductase YedYZ molybdopterin-dependent catalytic subunit</fullName>
    </recommendedName>
</protein>
<dbReference type="InterPro" id="IPR016174">
    <property type="entry name" value="Di-haem_cyt_TM"/>
</dbReference>
<comment type="caution">
    <text evidence="9">The sequence shown here is derived from an EMBL/GenBank/DDBJ whole genome shotgun (WGS) entry which is preliminary data.</text>
</comment>
<evidence type="ECO:0008006" key="11">
    <source>
        <dbReference type="Google" id="ProtNLM"/>
    </source>
</evidence>
<keyword evidence="10" id="KW-1185">Reference proteome</keyword>
<organism evidence="9 10">
    <name type="scientific">Pseudonocardia adelaidensis</name>
    <dbReference type="NCBI Taxonomy" id="648754"/>
    <lineage>
        <taxon>Bacteria</taxon>
        <taxon>Bacillati</taxon>
        <taxon>Actinomycetota</taxon>
        <taxon>Actinomycetes</taxon>
        <taxon>Pseudonocardiales</taxon>
        <taxon>Pseudonocardiaceae</taxon>
        <taxon>Pseudonocardia</taxon>
    </lineage>
</organism>
<evidence type="ECO:0000313" key="9">
    <source>
        <dbReference type="EMBL" id="GAA5125654.1"/>
    </source>
</evidence>
<feature type="domain" description="Oxidoreductase molybdopterin-binding" evidence="7">
    <location>
        <begin position="329"/>
        <end position="473"/>
    </location>
</feature>
<feature type="transmembrane region" description="Helical" evidence="6">
    <location>
        <begin position="204"/>
        <end position="223"/>
    </location>
</feature>
<evidence type="ECO:0000256" key="4">
    <source>
        <dbReference type="ARBA" id="ARBA00022989"/>
    </source>
</evidence>
<keyword evidence="3 6" id="KW-0812">Transmembrane</keyword>
<gene>
    <name evidence="9" type="ORF">GCM10023320_40360</name>
</gene>
<dbReference type="Pfam" id="PF00174">
    <property type="entry name" value="Oxidored_molyb"/>
    <property type="match status" value="1"/>
</dbReference>
<feature type="transmembrane region" description="Helical" evidence="6">
    <location>
        <begin position="6"/>
        <end position="24"/>
    </location>
</feature>
<dbReference type="RefSeq" id="WP_345606748.1">
    <property type="nucleotide sequence ID" value="NZ_BAABJO010000014.1"/>
</dbReference>
<dbReference type="InterPro" id="IPR036374">
    <property type="entry name" value="OxRdtase_Mopterin-bd_sf"/>
</dbReference>
<dbReference type="EMBL" id="BAABJO010000014">
    <property type="protein sequence ID" value="GAA5125654.1"/>
    <property type="molecule type" value="Genomic_DNA"/>
</dbReference>
<dbReference type="Gene3D" id="1.20.950.20">
    <property type="entry name" value="Transmembrane di-heme cytochromes, Chain C"/>
    <property type="match status" value="1"/>
</dbReference>
<accession>A0ABP9NRT5</accession>
<feature type="domain" description="Cytochrome b561 bacterial/Ni-hydrogenase" evidence="8">
    <location>
        <begin position="4"/>
        <end position="227"/>
    </location>
</feature>
<evidence type="ECO:0000259" key="8">
    <source>
        <dbReference type="Pfam" id="PF01292"/>
    </source>
</evidence>
<dbReference type="InterPro" id="IPR000572">
    <property type="entry name" value="OxRdtase_Mopterin-bd_dom"/>
</dbReference>
<evidence type="ECO:0000256" key="3">
    <source>
        <dbReference type="ARBA" id="ARBA00022692"/>
    </source>
</evidence>
<dbReference type="SUPFAM" id="SSF56524">
    <property type="entry name" value="Oxidoreductase molybdopterin-binding domain"/>
    <property type="match status" value="1"/>
</dbReference>